<evidence type="ECO:0000256" key="1">
    <source>
        <dbReference type="SAM" id="MobiDB-lite"/>
    </source>
</evidence>
<sequence>MWAHLKTDLRAGNPNSFHLSHSFYTLPVHNYQHLRKGSSEKDTRKKKGVWGGEKNRAIKPESADIINKIGDSRLRNAERDLRAQFQKSGSFEEGKPVRFSFEFDAHPCAASIKFFDPPASLGGFLNAQKMEQNLQKLKVVVQNKTDVIRRKVLGRSK</sequence>
<feature type="region of interest" description="Disordered" evidence="1">
    <location>
        <begin position="35"/>
        <end position="54"/>
    </location>
</feature>
<proteinExistence type="predicted"/>
<dbReference type="AlphaFoldDB" id="A0A4Y2RVF7"/>
<comment type="caution">
    <text evidence="2">The sequence shown here is derived from an EMBL/GenBank/DDBJ whole genome shotgun (WGS) entry which is preliminary data.</text>
</comment>
<keyword evidence="4" id="KW-1185">Reference proteome</keyword>
<protein>
    <submittedName>
        <fullName evidence="2">Uncharacterized protein</fullName>
    </submittedName>
</protein>
<dbReference type="EMBL" id="BGPR01018364">
    <property type="protein sequence ID" value="GBN78972.1"/>
    <property type="molecule type" value="Genomic_DNA"/>
</dbReference>
<reference evidence="2 4" key="1">
    <citation type="journal article" date="2019" name="Sci. Rep.">
        <title>Orb-weaving spider Araneus ventricosus genome elucidates the spidroin gene catalogue.</title>
        <authorList>
            <person name="Kono N."/>
            <person name="Nakamura H."/>
            <person name="Ohtoshi R."/>
            <person name="Moran D.A.P."/>
            <person name="Shinohara A."/>
            <person name="Yoshida Y."/>
            <person name="Fujiwara M."/>
            <person name="Mori M."/>
            <person name="Tomita M."/>
            <person name="Arakawa K."/>
        </authorList>
    </citation>
    <scope>NUCLEOTIDE SEQUENCE [LARGE SCALE GENOMIC DNA]</scope>
</reference>
<evidence type="ECO:0000313" key="2">
    <source>
        <dbReference type="EMBL" id="GBN78945.1"/>
    </source>
</evidence>
<dbReference type="EMBL" id="BGPR01018356">
    <property type="protein sequence ID" value="GBN78945.1"/>
    <property type="molecule type" value="Genomic_DNA"/>
</dbReference>
<evidence type="ECO:0000313" key="4">
    <source>
        <dbReference type="Proteomes" id="UP000499080"/>
    </source>
</evidence>
<gene>
    <name evidence="3" type="ORF">AVEN_120636_1</name>
    <name evidence="2" type="ORF">AVEN_265755_1</name>
</gene>
<dbReference type="Proteomes" id="UP000499080">
    <property type="component" value="Unassembled WGS sequence"/>
</dbReference>
<organism evidence="2 4">
    <name type="scientific">Araneus ventricosus</name>
    <name type="common">Orbweaver spider</name>
    <name type="synonym">Epeira ventricosa</name>
    <dbReference type="NCBI Taxonomy" id="182803"/>
    <lineage>
        <taxon>Eukaryota</taxon>
        <taxon>Metazoa</taxon>
        <taxon>Ecdysozoa</taxon>
        <taxon>Arthropoda</taxon>
        <taxon>Chelicerata</taxon>
        <taxon>Arachnida</taxon>
        <taxon>Araneae</taxon>
        <taxon>Araneomorphae</taxon>
        <taxon>Entelegynae</taxon>
        <taxon>Araneoidea</taxon>
        <taxon>Araneidae</taxon>
        <taxon>Araneus</taxon>
    </lineage>
</organism>
<name>A0A4Y2RVF7_ARAVE</name>
<evidence type="ECO:0000313" key="3">
    <source>
        <dbReference type="EMBL" id="GBN78972.1"/>
    </source>
</evidence>
<accession>A0A4Y2RVF7</accession>